<dbReference type="AlphaFoldDB" id="A0A916YMD0"/>
<evidence type="ECO:0000313" key="7">
    <source>
        <dbReference type="Proteomes" id="UP000609064"/>
    </source>
</evidence>
<dbReference type="Proteomes" id="UP000609064">
    <property type="component" value="Unassembled WGS sequence"/>
</dbReference>
<evidence type="ECO:0000256" key="5">
    <source>
        <dbReference type="SAM" id="Phobius"/>
    </source>
</evidence>
<protein>
    <submittedName>
        <fullName evidence="6">Sodium transporter</fullName>
    </submittedName>
</protein>
<dbReference type="PANTHER" id="PTHR10361">
    <property type="entry name" value="SODIUM-BILE ACID COTRANSPORTER"/>
    <property type="match status" value="1"/>
</dbReference>
<feature type="transmembrane region" description="Helical" evidence="5">
    <location>
        <begin position="68"/>
        <end position="86"/>
    </location>
</feature>
<feature type="transmembrane region" description="Helical" evidence="5">
    <location>
        <begin position="164"/>
        <end position="182"/>
    </location>
</feature>
<dbReference type="InterPro" id="IPR002657">
    <property type="entry name" value="BilAc:Na_symport/Acr3"/>
</dbReference>
<evidence type="ECO:0000256" key="4">
    <source>
        <dbReference type="ARBA" id="ARBA00023136"/>
    </source>
</evidence>
<dbReference type="RefSeq" id="WP_188765500.1">
    <property type="nucleotide sequence ID" value="NZ_BMKK01000003.1"/>
</dbReference>
<evidence type="ECO:0000313" key="6">
    <source>
        <dbReference type="EMBL" id="GGD52243.1"/>
    </source>
</evidence>
<feature type="transmembrane region" description="Helical" evidence="5">
    <location>
        <begin position="219"/>
        <end position="240"/>
    </location>
</feature>
<dbReference type="Pfam" id="PF01758">
    <property type="entry name" value="SBF"/>
    <property type="match status" value="1"/>
</dbReference>
<evidence type="ECO:0000256" key="2">
    <source>
        <dbReference type="ARBA" id="ARBA00022692"/>
    </source>
</evidence>
<organism evidence="6 7">
    <name type="scientific">Emticicia aquatilis</name>
    <dbReference type="NCBI Taxonomy" id="1537369"/>
    <lineage>
        <taxon>Bacteria</taxon>
        <taxon>Pseudomonadati</taxon>
        <taxon>Bacteroidota</taxon>
        <taxon>Cytophagia</taxon>
        <taxon>Cytophagales</taxon>
        <taxon>Leadbetterellaceae</taxon>
        <taxon>Emticicia</taxon>
    </lineage>
</organism>
<feature type="transmembrane region" description="Helical" evidence="5">
    <location>
        <begin position="92"/>
        <end position="111"/>
    </location>
</feature>
<feature type="transmembrane region" description="Helical" evidence="5">
    <location>
        <begin position="37"/>
        <end position="56"/>
    </location>
</feature>
<dbReference type="GO" id="GO:0016020">
    <property type="term" value="C:membrane"/>
    <property type="evidence" value="ECO:0007669"/>
    <property type="project" value="UniProtKB-SubCell"/>
</dbReference>
<evidence type="ECO:0000256" key="3">
    <source>
        <dbReference type="ARBA" id="ARBA00022989"/>
    </source>
</evidence>
<dbReference type="InterPro" id="IPR004710">
    <property type="entry name" value="Bilac:Na_transpt"/>
</dbReference>
<feature type="transmembrane region" description="Helical" evidence="5">
    <location>
        <begin position="5"/>
        <end position="22"/>
    </location>
</feature>
<dbReference type="EMBL" id="BMKK01000003">
    <property type="protein sequence ID" value="GGD52243.1"/>
    <property type="molecule type" value="Genomic_DNA"/>
</dbReference>
<name>A0A916YMD0_9BACT</name>
<feature type="transmembrane region" description="Helical" evidence="5">
    <location>
        <begin position="123"/>
        <end position="144"/>
    </location>
</feature>
<keyword evidence="4 5" id="KW-0472">Membrane</keyword>
<comment type="caution">
    <text evidence="6">The sequence shown here is derived from an EMBL/GenBank/DDBJ whole genome shotgun (WGS) entry which is preliminary data.</text>
</comment>
<gene>
    <name evidence="6" type="ORF">GCM10011514_15600</name>
</gene>
<comment type="subcellular location">
    <subcellularLocation>
        <location evidence="1">Membrane</location>
        <topology evidence="1">Multi-pass membrane protein</topology>
    </subcellularLocation>
</comment>
<dbReference type="Gene3D" id="1.20.1530.20">
    <property type="match status" value="1"/>
</dbReference>
<dbReference type="InterPro" id="IPR038770">
    <property type="entry name" value="Na+/solute_symporter_sf"/>
</dbReference>
<evidence type="ECO:0000256" key="1">
    <source>
        <dbReference type="ARBA" id="ARBA00004141"/>
    </source>
</evidence>
<feature type="transmembrane region" description="Helical" evidence="5">
    <location>
        <begin position="189"/>
        <end position="213"/>
    </location>
</feature>
<keyword evidence="2 5" id="KW-0812">Transmembrane</keyword>
<reference evidence="6" key="1">
    <citation type="journal article" date="2014" name="Int. J. Syst. Evol. Microbiol.">
        <title>Complete genome sequence of Corynebacterium casei LMG S-19264T (=DSM 44701T), isolated from a smear-ripened cheese.</title>
        <authorList>
            <consortium name="US DOE Joint Genome Institute (JGI-PGF)"/>
            <person name="Walter F."/>
            <person name="Albersmeier A."/>
            <person name="Kalinowski J."/>
            <person name="Ruckert C."/>
        </authorList>
    </citation>
    <scope>NUCLEOTIDE SEQUENCE</scope>
    <source>
        <strain evidence="6">CGMCC 1.15958</strain>
    </source>
</reference>
<proteinExistence type="predicted"/>
<accession>A0A916YMD0</accession>
<keyword evidence="7" id="KW-1185">Reference proteome</keyword>
<reference evidence="6" key="2">
    <citation type="submission" date="2020-09" db="EMBL/GenBank/DDBJ databases">
        <authorList>
            <person name="Sun Q."/>
            <person name="Zhou Y."/>
        </authorList>
    </citation>
    <scope>NUCLEOTIDE SEQUENCE</scope>
    <source>
        <strain evidence="6">CGMCC 1.15958</strain>
    </source>
</reference>
<dbReference type="PANTHER" id="PTHR10361:SF28">
    <property type="entry name" value="P3 PROTEIN-RELATED"/>
    <property type="match status" value="1"/>
</dbReference>
<sequence>MKIKDYWYTISIIFLVILGYNFPDTFNSIAGVKLNTFIKPVLQVIMLGMGATMTLNDFVEIFKSPRKVVIGLLCQFTIMPFLGFFLSRVFDFPIEVAAGIILIGSSPSGLASNVMALMAKANVALSITITTTATLLAPVLTPFLMKMLGGSLIEVDFWKMLWDMAQLVIIPIVVGLVINKIAPAFIKKIIALLPVFSMLGIAYIILIVTASGAASLQSVGAVLILVVVAHNVLGYLLGYFSAKLLKLNEADSRAVALEVGMQNAGLASALANEMGKLATVGVASAIFGPTMNVTGSLLANYWSKREAPKEI</sequence>
<keyword evidence="3 5" id="KW-1133">Transmembrane helix</keyword>